<reference evidence="5" key="1">
    <citation type="journal article" date="2020" name="J. Eukaryot. Microbiol.">
        <title>De novo Sequencing, Assembly and Annotation of the Transcriptome for the Free-Living Testate Amoeba Arcella intermedia.</title>
        <authorList>
            <person name="Ribeiro G.M."/>
            <person name="Porfirio-Sousa A.L."/>
            <person name="Maurer-Alcala X.X."/>
            <person name="Katz L.A."/>
            <person name="Lahr D.J.G."/>
        </authorList>
    </citation>
    <scope>NUCLEOTIDE SEQUENCE</scope>
</reference>
<feature type="domain" description="Ras-GEF" evidence="3">
    <location>
        <begin position="126"/>
        <end position="355"/>
    </location>
</feature>
<dbReference type="InterPro" id="IPR000651">
    <property type="entry name" value="Ras-like_Gua-exchang_fac_N"/>
</dbReference>
<accession>A0A6B2L781</accession>
<keyword evidence="1 2" id="KW-0344">Guanine-nucleotide releasing factor</keyword>
<protein>
    <recommendedName>
        <fullName evidence="6">Ras-GEF domain-containing protein</fullName>
    </recommendedName>
</protein>
<evidence type="ECO:0000259" key="3">
    <source>
        <dbReference type="PROSITE" id="PS50009"/>
    </source>
</evidence>
<dbReference type="InterPro" id="IPR001895">
    <property type="entry name" value="RASGEF_cat_dom"/>
</dbReference>
<dbReference type="GO" id="GO:0007264">
    <property type="term" value="P:small GTPase-mediated signal transduction"/>
    <property type="evidence" value="ECO:0007669"/>
    <property type="project" value="InterPro"/>
</dbReference>
<organism evidence="5">
    <name type="scientific">Arcella intermedia</name>
    <dbReference type="NCBI Taxonomy" id="1963864"/>
    <lineage>
        <taxon>Eukaryota</taxon>
        <taxon>Amoebozoa</taxon>
        <taxon>Tubulinea</taxon>
        <taxon>Elardia</taxon>
        <taxon>Arcellinida</taxon>
        <taxon>Sphaerothecina</taxon>
        <taxon>Arcellidae</taxon>
        <taxon>Arcella</taxon>
    </lineage>
</organism>
<dbReference type="InterPro" id="IPR036964">
    <property type="entry name" value="RASGEF_cat_dom_sf"/>
</dbReference>
<dbReference type="PANTHER" id="PTHR23113:SF99">
    <property type="entry name" value="RASGEF DOMAIN-CONTAINING PROTEIN"/>
    <property type="match status" value="1"/>
</dbReference>
<dbReference type="SMART" id="SM00147">
    <property type="entry name" value="RasGEF"/>
    <property type="match status" value="1"/>
</dbReference>
<evidence type="ECO:0000256" key="1">
    <source>
        <dbReference type="ARBA" id="ARBA00022658"/>
    </source>
</evidence>
<dbReference type="PROSITE" id="PS50212">
    <property type="entry name" value="RASGEF_NTER"/>
    <property type="match status" value="1"/>
</dbReference>
<dbReference type="EMBL" id="GIBP01003903">
    <property type="protein sequence ID" value="NDV32872.1"/>
    <property type="molecule type" value="Transcribed_RNA"/>
</dbReference>
<dbReference type="PANTHER" id="PTHR23113">
    <property type="entry name" value="GUANINE NUCLEOTIDE EXCHANGE FACTOR"/>
    <property type="match status" value="1"/>
</dbReference>
<feature type="domain" description="N-terminal Ras-GEF" evidence="4">
    <location>
        <begin position="1"/>
        <end position="93"/>
    </location>
</feature>
<dbReference type="InterPro" id="IPR023578">
    <property type="entry name" value="Ras_GEF_dom_sf"/>
</dbReference>
<evidence type="ECO:0000256" key="2">
    <source>
        <dbReference type="PROSITE-ProRule" id="PRU00168"/>
    </source>
</evidence>
<dbReference type="InterPro" id="IPR008937">
    <property type="entry name" value="Ras-like_GEF"/>
</dbReference>
<evidence type="ECO:0000313" key="5">
    <source>
        <dbReference type="EMBL" id="NDV32872.1"/>
    </source>
</evidence>
<dbReference type="SUPFAM" id="SSF48366">
    <property type="entry name" value="Ras GEF"/>
    <property type="match status" value="1"/>
</dbReference>
<dbReference type="GO" id="GO:0005085">
    <property type="term" value="F:guanyl-nucleotide exchange factor activity"/>
    <property type="evidence" value="ECO:0007669"/>
    <property type="project" value="UniProtKB-KW"/>
</dbReference>
<evidence type="ECO:0008006" key="6">
    <source>
        <dbReference type="Google" id="ProtNLM"/>
    </source>
</evidence>
<dbReference type="Gene3D" id="1.10.840.10">
    <property type="entry name" value="Ras guanine-nucleotide exchange factors catalytic domain"/>
    <property type="match status" value="1"/>
</dbReference>
<dbReference type="AlphaFoldDB" id="A0A6B2L781"/>
<sequence>MIRVFIYTYKKFSSPTYVLGLLRGLWEQAGNEIKKLQRRSAICYFLEQWFESQFVDFELGPIMAITQHWIKSMAPEHTTFLLPKLLSLEQILNGRNATKSLFSEVLPSMETKKGLLGKGLSLRDLDPEDVAHYYTLLDVEGMQATTIEEFWDIFPDNNFQKLIERGKRFSLWVASEIVKEADPVRRVEVMYFVLKVASCMLELNNMNGVMWTWLGLNHKALEKLNQTREKLPTAAKEIYSQVSKLCTFQKVLKEVTLTELKKVKDEKLKFVIPWFKSFERAFTNIEISYNDVVLHPEAGLPLLNYEKMFQYAQQINSFSQYQALLYPLAIKKSYTQNEAVLKEFLMGLPVLAEAEIGALVDSLE</sequence>
<dbReference type="Pfam" id="PF00617">
    <property type="entry name" value="RasGEF"/>
    <property type="match status" value="1"/>
</dbReference>
<name>A0A6B2L781_9EUKA</name>
<dbReference type="Gene3D" id="1.20.870.10">
    <property type="entry name" value="Son of sevenless (SoS) protein Chain: S domain 1"/>
    <property type="match status" value="1"/>
</dbReference>
<dbReference type="PROSITE" id="PS50009">
    <property type="entry name" value="RASGEF_CAT"/>
    <property type="match status" value="1"/>
</dbReference>
<evidence type="ECO:0000259" key="4">
    <source>
        <dbReference type="PROSITE" id="PS50212"/>
    </source>
</evidence>
<proteinExistence type="predicted"/>